<dbReference type="InterPro" id="IPR007644">
    <property type="entry name" value="RNA_pol_bsu_protrusion"/>
</dbReference>
<evidence type="ECO:0000256" key="2">
    <source>
        <dbReference type="ARBA" id="ARBA00022679"/>
    </source>
</evidence>
<dbReference type="NCBIfam" id="NF001616">
    <property type="entry name" value="PRK00405.1"/>
    <property type="match status" value="1"/>
</dbReference>
<proteinExistence type="inferred from homology"/>
<feature type="domain" description="RNA polymerase Rpb2" evidence="14">
    <location>
        <begin position="519"/>
        <end position="586"/>
    </location>
</feature>
<organism evidence="16 17">
    <name type="scientific">Candidatus Methylocalor cossyra</name>
    <dbReference type="NCBI Taxonomy" id="3108543"/>
    <lineage>
        <taxon>Bacteria</taxon>
        <taxon>Pseudomonadati</taxon>
        <taxon>Pseudomonadota</taxon>
        <taxon>Gammaproteobacteria</taxon>
        <taxon>Methylococcales</taxon>
        <taxon>Methylococcaceae</taxon>
        <taxon>Candidatus Methylocalor</taxon>
    </lineage>
</organism>
<dbReference type="InterPro" id="IPR042107">
    <property type="entry name" value="DNA-dir_RNA_pol_bsu_ext_1_sf"/>
</dbReference>
<comment type="similarity">
    <text evidence="6 7">Belongs to the RNA polymerase beta chain family.</text>
</comment>
<dbReference type="Gene3D" id="2.30.150.10">
    <property type="entry name" value="DNA-directed RNA polymerase, beta subunit, external 1 domain"/>
    <property type="match status" value="1"/>
</dbReference>
<dbReference type="Gene3D" id="3.90.1800.10">
    <property type="entry name" value="RNA polymerase alpha subunit dimerisation domain"/>
    <property type="match status" value="1"/>
</dbReference>
<dbReference type="Gene3D" id="2.40.270.10">
    <property type="entry name" value="DNA-directed RNA polymerase, subunit 2, domain 6"/>
    <property type="match status" value="2"/>
</dbReference>
<evidence type="ECO:0000313" key="17">
    <source>
        <dbReference type="Proteomes" id="UP001497493"/>
    </source>
</evidence>
<dbReference type="PROSITE" id="PS01166">
    <property type="entry name" value="RNA_POL_BETA"/>
    <property type="match status" value="1"/>
</dbReference>
<dbReference type="Pfam" id="PF04560">
    <property type="entry name" value="RNA_pol_Rpb2_7"/>
    <property type="match status" value="1"/>
</dbReference>
<dbReference type="InterPro" id="IPR037034">
    <property type="entry name" value="RNA_pol_Rpb2_2_sf"/>
</dbReference>
<dbReference type="NCBIfam" id="TIGR02013">
    <property type="entry name" value="rpoB"/>
    <property type="match status" value="1"/>
</dbReference>
<dbReference type="HAMAP" id="MF_01321">
    <property type="entry name" value="RNApol_bact_RpoB"/>
    <property type="match status" value="1"/>
</dbReference>
<protein>
    <recommendedName>
        <fullName evidence="6 8">DNA-directed RNA polymerase subunit beta</fullName>
        <shortName evidence="6">RNAP subunit beta</shortName>
        <ecNumber evidence="6 8">2.7.7.6</ecNumber>
    </recommendedName>
    <alternativeName>
        <fullName evidence="6">RNA polymerase subunit beta</fullName>
    </alternativeName>
    <alternativeName>
        <fullName evidence="6">Transcriptase subunit beta</fullName>
    </alternativeName>
</protein>
<evidence type="ECO:0000256" key="5">
    <source>
        <dbReference type="ARBA" id="ARBA00048552"/>
    </source>
</evidence>
<evidence type="ECO:0000256" key="8">
    <source>
        <dbReference type="RuleBase" id="RU363031"/>
    </source>
</evidence>
<dbReference type="Proteomes" id="UP001497493">
    <property type="component" value="Chromosome"/>
</dbReference>
<evidence type="ECO:0000259" key="12">
    <source>
        <dbReference type="Pfam" id="PF04561"/>
    </source>
</evidence>
<keyword evidence="3 6" id="KW-0548">Nucleotidyltransferase</keyword>
<name>A0ABM9NK54_9GAMM</name>
<evidence type="ECO:0000313" key="16">
    <source>
        <dbReference type="EMBL" id="CAL1240999.1"/>
    </source>
</evidence>
<dbReference type="InterPro" id="IPR007120">
    <property type="entry name" value="DNA-dir_RNAP_su2_dom"/>
</dbReference>
<feature type="coiled-coil region" evidence="9">
    <location>
        <begin position="945"/>
        <end position="976"/>
    </location>
</feature>
<evidence type="ECO:0000259" key="15">
    <source>
        <dbReference type="Pfam" id="PF10385"/>
    </source>
</evidence>
<gene>
    <name evidence="6 16" type="primary">rpoB</name>
    <name evidence="16" type="ORF">MECH1_V1_2223</name>
</gene>
<evidence type="ECO:0000259" key="11">
    <source>
        <dbReference type="Pfam" id="PF04560"/>
    </source>
</evidence>
<dbReference type="RefSeq" id="WP_348757536.1">
    <property type="nucleotide sequence ID" value="NZ_OZ026884.1"/>
</dbReference>
<dbReference type="Pfam" id="PF00562">
    <property type="entry name" value="RNA_pol_Rpb2_6"/>
    <property type="match status" value="1"/>
</dbReference>
<keyword evidence="17" id="KW-1185">Reference proteome</keyword>
<dbReference type="Pfam" id="PF04563">
    <property type="entry name" value="RNA_pol_Rpb2_1"/>
    <property type="match status" value="1"/>
</dbReference>
<dbReference type="Gene3D" id="2.40.50.100">
    <property type="match status" value="1"/>
</dbReference>
<dbReference type="InterPro" id="IPR019462">
    <property type="entry name" value="DNA-dir_RNA_pol_bsu_external_1"/>
</dbReference>
<dbReference type="EMBL" id="OZ026884">
    <property type="protein sequence ID" value="CAL1240999.1"/>
    <property type="molecule type" value="Genomic_DNA"/>
</dbReference>
<evidence type="ECO:0000256" key="7">
    <source>
        <dbReference type="RuleBase" id="RU000434"/>
    </source>
</evidence>
<dbReference type="Pfam" id="PF04565">
    <property type="entry name" value="RNA_pol_Rpb2_3"/>
    <property type="match status" value="1"/>
</dbReference>
<dbReference type="EC" id="2.7.7.6" evidence="6 8"/>
<sequence length="1358" mass="152073">MAYSFTEKKRIRNSFGKRRDVLEVPYLLATQVDSYKRFLQADVPPSKRVDEGLHAALKSVFPITSHSGHAVLEYVNYWLGEPTFDVKECQQRGANYAAPLRVLVRLVIYDKEAPAGTKVIKDIKEQEIYMGEIPLMTDTGTFIINGTERVIVSQLHRSPGVFFDHDRGKTHSSGKLLFNARIIPYRGSWLDFEFDHKDCVYVRIDRRRKLPATVLLRALGYNNEEIIKLFFETNRFLFRGDQVFLELIPERLRGDIASFDIRIDGNVLVEKGHRITARHIRQMEKAGLKQLEVPRDYLYGKILAHNVVAPGTGELLAKVNDEIHEDLLSRMIAAGVEGVDTLFVNDLDRGPYISNAMRIDPTETQLDALVEIYRMMRPGEPPAKEAAQTLFDNLFFSPERYDLSAVGRMKFNRRLGRSEITGPGVLTKEDIIDVLRELINIRNGIGTVDDIDHLGNRRVRSVGEMVENQFRLGLVRVERAVKERLSLADAENLMPQEIINAKPVAASIKEFFGSSQLSQFMDQNNPLSEVTHKRRVSALGPGGLARERAGFEVRDVHTTHYGRVCPIETPEGPNIGLINSLAVYARTNEYGFLETPYRKVVDGVVTDEIEYLSAIEEGKYWIAQASAKVDENGRLVDELVSCRHNDEFTLATPDQINYMDVSSKQIVSVAASLIPFLEHDDANRALMGSNMQRQAVPTLRTEKPLVGTGMERIVARDSGVTVVAKRGGTVEFLDASRIVVRVNDDETEAGVPGVDIYNLIKYTRSNQNTCINQRPLVKPGDRVAKGDILADGPSTDLGELALGQNLLVAFMPWNGYNFEDSILISERVVQDDRFTTIHIEEKSCVARDTKLGPEEITADIPNVGEAALAKLDESGIVYIGAEVKAGDILVGKVTPKGETQLTPEEKLLRAIFGEKASDVKDTSLRVPSGMDGTVIDVQVFTRDGVKKDERAKQIEQAEIERVKKDLNDQLRIIEKDFYQRVEQMLLGKVAESGPNGLRAGEVITADYLSSLKPSQWLEVRLKDEDLNLQIETIAEQIAQQREEMNRRLEEKKRKIAMGDDLPPGVLKMVKVYLAVKRRIQPGDKMAGRHGNKGVISRIVPVEDMPYLADGTPVDIVLNPLGVPSRMNVGQVLETHLGWAARGLGIKIGKMLDAKVEVAEIRRFLHQIYNTSGKTEDLDQLSDQEILALANNLRDGVPMATPVFDGATEEDIKTMLRLADLPESGQTRLYDGRTGEPFERDVTVGCMYMLKLNHLVDDKMHARSTGPYSLVTQQPLGGKAQFGGQRFGEMEVWALEAYGAAYTLQEMLTVKSDDVTGRTKIYKNIVDGDHRMEAAMPESFNVLIKEIRSLGINIELEQE</sequence>
<reference evidence="16 17" key="1">
    <citation type="submission" date="2024-04" db="EMBL/GenBank/DDBJ databases">
        <authorList>
            <person name="Cremers G."/>
        </authorList>
    </citation>
    <scope>NUCLEOTIDE SEQUENCE [LARGE SCALE GENOMIC DNA]</scope>
    <source>
        <strain evidence="16">MeCH1-AG</strain>
    </source>
</reference>
<dbReference type="InterPro" id="IPR010243">
    <property type="entry name" value="RNA_pol_bsu_bac"/>
</dbReference>
<evidence type="ECO:0000259" key="13">
    <source>
        <dbReference type="Pfam" id="PF04563"/>
    </source>
</evidence>
<dbReference type="PANTHER" id="PTHR20856">
    <property type="entry name" value="DNA-DIRECTED RNA POLYMERASE I SUBUNIT 2"/>
    <property type="match status" value="1"/>
</dbReference>
<feature type="domain" description="DNA-directed RNA polymerase subunit 2 hybrid-binding" evidence="10">
    <location>
        <begin position="723"/>
        <end position="1280"/>
    </location>
</feature>
<evidence type="ECO:0000259" key="10">
    <source>
        <dbReference type="Pfam" id="PF00562"/>
    </source>
</evidence>
<dbReference type="InterPro" id="IPR007642">
    <property type="entry name" value="RNA_pol_Rpb2_2"/>
</dbReference>
<keyword evidence="4 6" id="KW-0804">Transcription</keyword>
<evidence type="ECO:0000256" key="1">
    <source>
        <dbReference type="ARBA" id="ARBA00022478"/>
    </source>
</evidence>
<dbReference type="GO" id="GO:0003899">
    <property type="term" value="F:DNA-directed RNA polymerase activity"/>
    <property type="evidence" value="ECO:0007669"/>
    <property type="project" value="UniProtKB-EC"/>
</dbReference>
<comment type="subunit">
    <text evidence="6 8">The RNAP catalytic core consists of 2 alpha, 1 beta, 1 beta' and 1 omega subunit. When a sigma factor is associated with the core the holoenzyme is formed, which can initiate transcription.</text>
</comment>
<feature type="domain" description="RNA polymerase Rpb2" evidence="11">
    <location>
        <begin position="1282"/>
        <end position="1357"/>
    </location>
</feature>
<dbReference type="SUPFAM" id="SSF64484">
    <property type="entry name" value="beta and beta-prime subunits of DNA dependent RNA-polymerase"/>
    <property type="match status" value="1"/>
</dbReference>
<evidence type="ECO:0000256" key="3">
    <source>
        <dbReference type="ARBA" id="ARBA00022695"/>
    </source>
</evidence>
<dbReference type="CDD" id="cd00653">
    <property type="entry name" value="RNA_pol_B_RPB2"/>
    <property type="match status" value="1"/>
</dbReference>
<dbReference type="Gene3D" id="2.40.50.150">
    <property type="match status" value="1"/>
</dbReference>
<evidence type="ECO:0000256" key="4">
    <source>
        <dbReference type="ARBA" id="ARBA00023163"/>
    </source>
</evidence>
<evidence type="ECO:0000256" key="6">
    <source>
        <dbReference type="HAMAP-Rule" id="MF_01321"/>
    </source>
</evidence>
<keyword evidence="2 6" id="KW-0808">Transferase</keyword>
<dbReference type="InterPro" id="IPR037033">
    <property type="entry name" value="DNA-dir_RNAP_su2_hyb_sf"/>
</dbReference>
<comment type="catalytic activity">
    <reaction evidence="5 6 8">
        <text>RNA(n) + a ribonucleoside 5'-triphosphate = RNA(n+1) + diphosphate</text>
        <dbReference type="Rhea" id="RHEA:21248"/>
        <dbReference type="Rhea" id="RHEA-COMP:14527"/>
        <dbReference type="Rhea" id="RHEA-COMP:17342"/>
        <dbReference type="ChEBI" id="CHEBI:33019"/>
        <dbReference type="ChEBI" id="CHEBI:61557"/>
        <dbReference type="ChEBI" id="CHEBI:140395"/>
        <dbReference type="EC" id="2.7.7.6"/>
    </reaction>
</comment>
<comment type="function">
    <text evidence="6 8">DNA-dependent RNA polymerase catalyzes the transcription of DNA into RNA using the four ribonucleoside triphosphates as substrates.</text>
</comment>
<dbReference type="InterPro" id="IPR015712">
    <property type="entry name" value="DNA-dir_RNA_pol_su2"/>
</dbReference>
<feature type="coiled-coil region" evidence="9">
    <location>
        <begin position="1023"/>
        <end position="1054"/>
    </location>
</feature>
<dbReference type="InterPro" id="IPR014724">
    <property type="entry name" value="RNA_pol_RPB2_OB-fold"/>
</dbReference>
<feature type="domain" description="RNA polymerase Rpb2" evidence="12">
    <location>
        <begin position="363"/>
        <end position="460"/>
    </location>
</feature>
<dbReference type="InterPro" id="IPR007121">
    <property type="entry name" value="RNA_pol_bsu_CS"/>
</dbReference>
<feature type="domain" description="RNA polymerase Rpb2" evidence="12">
    <location>
        <begin position="159"/>
        <end position="228"/>
    </location>
</feature>
<keyword evidence="1 6" id="KW-0240">DNA-directed RNA polymerase</keyword>
<accession>A0ABM9NK54</accession>
<evidence type="ECO:0000256" key="9">
    <source>
        <dbReference type="SAM" id="Coils"/>
    </source>
</evidence>
<feature type="domain" description="DNA-directed RNA polymerase beta subunit external 1" evidence="15">
    <location>
        <begin position="597"/>
        <end position="662"/>
    </location>
</feature>
<dbReference type="InterPro" id="IPR007641">
    <property type="entry name" value="RNA_pol_Rpb2_7"/>
</dbReference>
<feature type="domain" description="RNA polymerase beta subunit protrusion" evidence="13">
    <location>
        <begin position="27"/>
        <end position="505"/>
    </location>
</feature>
<dbReference type="Gene3D" id="3.90.1100.10">
    <property type="match status" value="2"/>
</dbReference>
<keyword evidence="9" id="KW-0175">Coiled coil</keyword>
<dbReference type="Gene3D" id="3.90.1110.10">
    <property type="entry name" value="RNA polymerase Rpb2, domain 2"/>
    <property type="match status" value="2"/>
</dbReference>
<dbReference type="Pfam" id="PF10385">
    <property type="entry name" value="RNA_pol_Rpb2_45"/>
    <property type="match status" value="1"/>
</dbReference>
<dbReference type="Pfam" id="PF04561">
    <property type="entry name" value="RNA_pol_Rpb2_2"/>
    <property type="match status" value="2"/>
</dbReference>
<evidence type="ECO:0000259" key="14">
    <source>
        <dbReference type="Pfam" id="PF04565"/>
    </source>
</evidence>
<dbReference type="InterPro" id="IPR007645">
    <property type="entry name" value="RNA_pol_Rpb2_3"/>
</dbReference>